<dbReference type="InParanoid" id="G0N2Q3"/>
<dbReference type="PANTHER" id="PTHR23015">
    <property type="entry name" value="UNCHARACTERIZED C.ELEGANS PROTEIN"/>
    <property type="match status" value="1"/>
</dbReference>
<dbReference type="Pfam" id="PF00646">
    <property type="entry name" value="F-box"/>
    <property type="match status" value="1"/>
</dbReference>
<evidence type="ECO:0000313" key="2">
    <source>
        <dbReference type="EMBL" id="EGT50995.1"/>
    </source>
</evidence>
<accession>G0N2Q3</accession>
<dbReference type="InterPro" id="IPR002900">
    <property type="entry name" value="DUF38/FTH_CAE_spp"/>
</dbReference>
<dbReference type="InterPro" id="IPR001810">
    <property type="entry name" value="F-box_dom"/>
</dbReference>
<dbReference type="PROSITE" id="PS50181">
    <property type="entry name" value="FBOX"/>
    <property type="match status" value="1"/>
</dbReference>
<dbReference type="PANTHER" id="PTHR23015:SF4">
    <property type="entry name" value="DUF38 DOMAIN-CONTAINING PROTEIN-RELATED"/>
    <property type="match status" value="1"/>
</dbReference>
<dbReference type="eggNOG" id="ENOG502TJJB">
    <property type="taxonomic scope" value="Eukaryota"/>
</dbReference>
<dbReference type="Proteomes" id="UP000008068">
    <property type="component" value="Unassembled WGS sequence"/>
</dbReference>
<dbReference type="GO" id="GO:0045087">
    <property type="term" value="P:innate immune response"/>
    <property type="evidence" value="ECO:0007669"/>
    <property type="project" value="TreeGrafter"/>
</dbReference>
<dbReference type="SMART" id="SM00256">
    <property type="entry name" value="FBOX"/>
    <property type="match status" value="1"/>
</dbReference>
<dbReference type="EMBL" id="GL379831">
    <property type="protein sequence ID" value="EGT50995.1"/>
    <property type="molecule type" value="Genomic_DNA"/>
</dbReference>
<gene>
    <name evidence="2" type="ORF">CAEBREN_00589</name>
</gene>
<organism evidence="3">
    <name type="scientific">Caenorhabditis brenneri</name>
    <name type="common">Nematode worm</name>
    <dbReference type="NCBI Taxonomy" id="135651"/>
    <lineage>
        <taxon>Eukaryota</taxon>
        <taxon>Metazoa</taxon>
        <taxon>Ecdysozoa</taxon>
        <taxon>Nematoda</taxon>
        <taxon>Chromadorea</taxon>
        <taxon>Rhabditida</taxon>
        <taxon>Rhabditina</taxon>
        <taxon>Rhabditomorpha</taxon>
        <taxon>Rhabditoidea</taxon>
        <taxon>Rhabditidae</taxon>
        <taxon>Peloderinae</taxon>
        <taxon>Caenorhabditis</taxon>
    </lineage>
</organism>
<sequence>MNRDAESFVYCLFTLGKDEEEAHAHLKQNLPAGQEVDIGQIIDFYSRIRIGEFQFNAEKHVSERIAEEGQEQHLMKLPEEVKRHVISLLDAGGRATLRRVSPFFRALVDECPVRTNELIITIGRRSFTVNDRINNIHLDYERINHGALLHRGPNSPVVRPGDYKAIIKTDLIEILGNPRLRIGTLVIKDQDLGILETHRRVYSDLVDAIHQALVHNLHRGKRLKVDKLVMNIAEISNFYHILTFLDAAYLRQIQLGDQELTDIFRHIARFWQLPQWQNTRIFRSPLRIRDPNFVRNFSHFDSAEVRLAGETFSFERIWQLARIYLTRPSFIQMRIDLWRFKKQEFDVYMMGKQDATRERNGWSFRYRGSQNKLLLECTNDVIWFKGPEYREGAEPRPLPPVPRRRDDGLDVRLEQLLNEEAAANARAGRVGGLMEALRRGMGLG</sequence>
<keyword evidence="3" id="KW-1185">Reference proteome</keyword>
<protein>
    <recommendedName>
        <fullName evidence="1">F-box domain-containing protein</fullName>
    </recommendedName>
</protein>
<dbReference type="SUPFAM" id="SSF81383">
    <property type="entry name" value="F-box domain"/>
    <property type="match status" value="1"/>
</dbReference>
<dbReference type="HOGENOM" id="CLU_055341_0_0_1"/>
<name>G0N2Q3_CAEBE</name>
<evidence type="ECO:0000259" key="1">
    <source>
        <dbReference type="PROSITE" id="PS50181"/>
    </source>
</evidence>
<feature type="domain" description="F-box" evidence="1">
    <location>
        <begin position="71"/>
        <end position="122"/>
    </location>
</feature>
<dbReference type="InterPro" id="IPR040161">
    <property type="entry name" value="FB224"/>
</dbReference>
<dbReference type="AlphaFoldDB" id="G0N2Q3"/>
<reference evidence="3" key="1">
    <citation type="submission" date="2011-07" db="EMBL/GenBank/DDBJ databases">
        <authorList>
            <consortium name="Caenorhabditis brenneri Sequencing and Analysis Consortium"/>
            <person name="Wilson R.K."/>
        </authorList>
    </citation>
    <scope>NUCLEOTIDE SEQUENCE [LARGE SCALE GENOMIC DNA]</scope>
    <source>
        <strain evidence="3">PB2801</strain>
    </source>
</reference>
<evidence type="ECO:0000313" key="3">
    <source>
        <dbReference type="Proteomes" id="UP000008068"/>
    </source>
</evidence>
<dbReference type="Pfam" id="PF01827">
    <property type="entry name" value="FTH"/>
    <property type="match status" value="1"/>
</dbReference>
<dbReference type="InterPro" id="IPR036047">
    <property type="entry name" value="F-box-like_dom_sf"/>
</dbReference>
<proteinExistence type="predicted"/>